<reference evidence="3" key="1">
    <citation type="submission" date="2016-12" db="EMBL/GenBank/DDBJ databases">
        <authorList>
            <person name="Gaudriault S."/>
        </authorList>
    </citation>
    <scope>NUCLEOTIDE SEQUENCE [LARGE SCALE GENOMIC DNA]</scope>
    <source>
        <strain evidence="3">HGB1681 (deposited as PTA-6826 in the American Type Culture Collection)</strain>
    </source>
</reference>
<dbReference type="AlphaFoldDB" id="A0A1N6N1A8"/>
<proteinExistence type="predicted"/>
<gene>
    <name evidence="2" type="ORF">XIS1_890003</name>
</gene>
<protein>
    <submittedName>
        <fullName evidence="2">Uncharacterized protein</fullName>
    </submittedName>
</protein>
<feature type="compositionally biased region" description="Polar residues" evidence="1">
    <location>
        <begin position="69"/>
        <end position="84"/>
    </location>
</feature>
<evidence type="ECO:0000313" key="3">
    <source>
        <dbReference type="Proteomes" id="UP000196435"/>
    </source>
</evidence>
<dbReference type="EMBL" id="FTLG01000235">
    <property type="protein sequence ID" value="SIP74855.1"/>
    <property type="molecule type" value="Genomic_DNA"/>
</dbReference>
<organism evidence="2 3">
    <name type="scientific">Xenorhabdus innexi</name>
    <dbReference type="NCBI Taxonomy" id="290109"/>
    <lineage>
        <taxon>Bacteria</taxon>
        <taxon>Pseudomonadati</taxon>
        <taxon>Pseudomonadota</taxon>
        <taxon>Gammaproteobacteria</taxon>
        <taxon>Enterobacterales</taxon>
        <taxon>Morganellaceae</taxon>
        <taxon>Xenorhabdus</taxon>
    </lineage>
</organism>
<evidence type="ECO:0000313" key="2">
    <source>
        <dbReference type="EMBL" id="SIP74855.1"/>
    </source>
</evidence>
<feature type="region of interest" description="Disordered" evidence="1">
    <location>
        <begin position="62"/>
        <end position="84"/>
    </location>
</feature>
<dbReference type="Proteomes" id="UP000196435">
    <property type="component" value="Unassembled WGS sequence"/>
</dbReference>
<sequence>MKKTTMTNIFLLNISNPSVITFCIKLRYSVEYKLHKGIHDYMNKLRYDLDGYLHYRTIGNKHGNHERSSASGRSVCSNCQPGYK</sequence>
<evidence type="ECO:0000256" key="1">
    <source>
        <dbReference type="SAM" id="MobiDB-lite"/>
    </source>
</evidence>
<accession>A0A1N6N1A8</accession>
<name>A0A1N6N1A8_9GAMM</name>